<gene>
    <name evidence="1" type="ORF">QFC24_001782</name>
</gene>
<sequence>MNVNPRTQILALVAPKRFRYRSTTPLTRRQLATQPPPRANLDPPLSASTQDLLNRLAKEAAKNNAPGATVRPGGSALGQDGNVGGGKPYVGSVGPFGLGVGLGSNIRNKDWKKWRELGLGGKAYALTTELFAKNSPTVLHNQAIDMIESSKTMQQHLLKPYSFTHSSSASSTTRHSSPVQTQHTRHPQTQNEHLIMRFWVHGRGKDEVEFLGWLYQPFRDARGWLEVQYEQLMEQYLMDRLDDDGTQTHDAKSTDRVEAAQQQQQESSWFGGMFGALKPSSQGPSRNGIAGKGRKALQPAGTYTSGEVHADFLKDPETQTYRLLTLTVDIPSSKVAAQRAVVFWGDQEEVAREGLLEGSRTRLTW</sequence>
<keyword evidence="2" id="KW-1185">Reference proteome</keyword>
<evidence type="ECO:0000313" key="1">
    <source>
        <dbReference type="EMBL" id="KAJ9126751.1"/>
    </source>
</evidence>
<name>A0ACC2XTN4_9TREE</name>
<dbReference type="Proteomes" id="UP001234202">
    <property type="component" value="Unassembled WGS sequence"/>
</dbReference>
<comment type="caution">
    <text evidence="1">The sequence shown here is derived from an EMBL/GenBank/DDBJ whole genome shotgun (WGS) entry which is preliminary data.</text>
</comment>
<protein>
    <submittedName>
        <fullName evidence="1">Uncharacterized protein</fullName>
    </submittedName>
</protein>
<organism evidence="1 2">
    <name type="scientific">Naganishia onofrii</name>
    <dbReference type="NCBI Taxonomy" id="1851511"/>
    <lineage>
        <taxon>Eukaryota</taxon>
        <taxon>Fungi</taxon>
        <taxon>Dikarya</taxon>
        <taxon>Basidiomycota</taxon>
        <taxon>Agaricomycotina</taxon>
        <taxon>Tremellomycetes</taxon>
        <taxon>Filobasidiales</taxon>
        <taxon>Filobasidiaceae</taxon>
        <taxon>Naganishia</taxon>
    </lineage>
</organism>
<proteinExistence type="predicted"/>
<reference evidence="1" key="1">
    <citation type="submission" date="2023-04" db="EMBL/GenBank/DDBJ databases">
        <title>Draft Genome sequencing of Naganishia species isolated from polar environments using Oxford Nanopore Technology.</title>
        <authorList>
            <person name="Leo P."/>
            <person name="Venkateswaran K."/>
        </authorList>
    </citation>
    <scope>NUCLEOTIDE SEQUENCE</scope>
    <source>
        <strain evidence="1">DBVPG 5303</strain>
    </source>
</reference>
<evidence type="ECO:0000313" key="2">
    <source>
        <dbReference type="Proteomes" id="UP001234202"/>
    </source>
</evidence>
<dbReference type="EMBL" id="JASBWV010000004">
    <property type="protein sequence ID" value="KAJ9126751.1"/>
    <property type="molecule type" value="Genomic_DNA"/>
</dbReference>
<accession>A0ACC2XTN4</accession>